<evidence type="ECO:0000313" key="12">
    <source>
        <dbReference type="EMBL" id="HIW08544.1"/>
    </source>
</evidence>
<dbReference type="Pfam" id="PF01263">
    <property type="entry name" value="Aldose_epim"/>
    <property type="match status" value="1"/>
</dbReference>
<keyword evidence="6 8" id="KW-0413">Isomerase</keyword>
<dbReference type="InterPro" id="IPR014718">
    <property type="entry name" value="GH-type_carb-bd"/>
</dbReference>
<accession>A0A9D1Q9I0</accession>
<dbReference type="GO" id="GO:0005737">
    <property type="term" value="C:cytoplasm"/>
    <property type="evidence" value="ECO:0007669"/>
    <property type="project" value="TreeGrafter"/>
</dbReference>
<dbReference type="EC" id="5.1.3.3" evidence="4 8"/>
<evidence type="ECO:0000256" key="3">
    <source>
        <dbReference type="ARBA" id="ARBA00006206"/>
    </source>
</evidence>
<dbReference type="Proteomes" id="UP000823933">
    <property type="component" value="Unassembled WGS sequence"/>
</dbReference>
<feature type="active site" description="Proton donor" evidence="9">
    <location>
        <position position="174"/>
    </location>
</feature>
<dbReference type="Gene3D" id="2.70.98.10">
    <property type="match status" value="1"/>
</dbReference>
<proteinExistence type="inferred from homology"/>
<evidence type="ECO:0000256" key="7">
    <source>
        <dbReference type="ARBA" id="ARBA00023277"/>
    </source>
</evidence>
<name>A0A9D1Q9I0_9FIRM</name>
<dbReference type="AlphaFoldDB" id="A0A9D1Q9I0"/>
<comment type="pathway">
    <text evidence="2 8">Carbohydrate metabolism; hexose metabolism.</text>
</comment>
<feature type="binding site" evidence="11">
    <location>
        <begin position="81"/>
        <end position="82"/>
    </location>
    <ligand>
        <name>beta-D-galactose</name>
        <dbReference type="ChEBI" id="CHEBI:27667"/>
    </ligand>
</feature>
<evidence type="ECO:0000256" key="8">
    <source>
        <dbReference type="PIRNR" id="PIRNR005096"/>
    </source>
</evidence>
<dbReference type="PROSITE" id="PS00545">
    <property type="entry name" value="ALDOSE_1_EPIMERASE"/>
    <property type="match status" value="1"/>
</dbReference>
<dbReference type="InterPro" id="IPR008183">
    <property type="entry name" value="Aldose_1/G6P_1-epimerase"/>
</dbReference>
<reference evidence="12" key="2">
    <citation type="submission" date="2021-04" db="EMBL/GenBank/DDBJ databases">
        <authorList>
            <person name="Gilroy R."/>
        </authorList>
    </citation>
    <scope>NUCLEOTIDE SEQUENCE</scope>
    <source>
        <strain evidence="12">ChiHcolR34-3080</strain>
    </source>
</reference>
<dbReference type="InterPro" id="IPR018052">
    <property type="entry name" value="Ald1_epimerase_CS"/>
</dbReference>
<comment type="caution">
    <text evidence="12">The sequence shown here is derived from an EMBL/GenBank/DDBJ whole genome shotgun (WGS) entry which is preliminary data.</text>
</comment>
<dbReference type="PANTHER" id="PTHR10091:SF0">
    <property type="entry name" value="GALACTOSE MUTAROTASE"/>
    <property type="match status" value="1"/>
</dbReference>
<dbReference type="GO" id="GO:0006006">
    <property type="term" value="P:glucose metabolic process"/>
    <property type="evidence" value="ECO:0007669"/>
    <property type="project" value="TreeGrafter"/>
</dbReference>
<dbReference type="InterPro" id="IPR047215">
    <property type="entry name" value="Galactose_mutarotase-like"/>
</dbReference>
<reference evidence="12" key="1">
    <citation type="journal article" date="2021" name="PeerJ">
        <title>Extensive microbial diversity within the chicken gut microbiome revealed by metagenomics and culture.</title>
        <authorList>
            <person name="Gilroy R."/>
            <person name="Ravi A."/>
            <person name="Getino M."/>
            <person name="Pursley I."/>
            <person name="Horton D.L."/>
            <person name="Alikhan N.F."/>
            <person name="Baker D."/>
            <person name="Gharbi K."/>
            <person name="Hall N."/>
            <person name="Watson M."/>
            <person name="Adriaenssens E.M."/>
            <person name="Foster-Nyarko E."/>
            <person name="Jarju S."/>
            <person name="Secka A."/>
            <person name="Antonio M."/>
            <person name="Oren A."/>
            <person name="Chaudhuri R.R."/>
            <person name="La Ragione R."/>
            <person name="Hildebrand F."/>
            <person name="Pallen M.J."/>
        </authorList>
    </citation>
    <scope>NUCLEOTIDE SEQUENCE</scope>
    <source>
        <strain evidence="12">ChiHcolR34-3080</strain>
    </source>
</reference>
<evidence type="ECO:0000256" key="5">
    <source>
        <dbReference type="ARBA" id="ARBA00014165"/>
    </source>
</evidence>
<dbReference type="CDD" id="cd09019">
    <property type="entry name" value="galactose_mutarotase_like"/>
    <property type="match status" value="1"/>
</dbReference>
<feature type="binding site" evidence="11">
    <location>
        <begin position="174"/>
        <end position="176"/>
    </location>
    <ligand>
        <name>beta-D-galactose</name>
        <dbReference type="ChEBI" id="CHEBI:27667"/>
    </ligand>
</feature>
<evidence type="ECO:0000256" key="1">
    <source>
        <dbReference type="ARBA" id="ARBA00001614"/>
    </source>
</evidence>
<protein>
    <recommendedName>
        <fullName evidence="5 8">Aldose 1-epimerase</fullName>
        <ecNumber evidence="4 8">5.1.3.3</ecNumber>
    </recommendedName>
</protein>
<evidence type="ECO:0000256" key="4">
    <source>
        <dbReference type="ARBA" id="ARBA00013185"/>
    </source>
</evidence>
<feature type="binding site" evidence="10">
    <location>
        <position position="245"/>
    </location>
    <ligand>
        <name>beta-D-galactose</name>
        <dbReference type="ChEBI" id="CHEBI:27667"/>
    </ligand>
</feature>
<comment type="similarity">
    <text evidence="3 8">Belongs to the aldose epimerase family.</text>
</comment>
<dbReference type="InterPro" id="IPR011013">
    <property type="entry name" value="Gal_mutarotase_sf_dom"/>
</dbReference>
<evidence type="ECO:0000256" key="9">
    <source>
        <dbReference type="PIRSR" id="PIRSR005096-1"/>
    </source>
</evidence>
<dbReference type="GO" id="GO:0030246">
    <property type="term" value="F:carbohydrate binding"/>
    <property type="evidence" value="ECO:0007669"/>
    <property type="project" value="InterPro"/>
</dbReference>
<dbReference type="PIRSF" id="PIRSF005096">
    <property type="entry name" value="GALM"/>
    <property type="match status" value="1"/>
</dbReference>
<sequence length="354" mass="38896">MAKIETKLFGFTRSGDPVNEYILSNPGGLSVSVLDYGAIIKNIIVPARRGPVDVVLGHDTIQEYELDTATYCGSFVGRYANRIEGAAFTLNGKTYQLEANNGRNHLHGCFARKSYAVKAFGDTLLLEADSPDGEEGFPGNMKIAVRYTLTPDNAFRMDYRVSSDADTIVNLTNHTYFNLNGGGTVLNQRLKLFASNYLESNEETCPTGRILPVAGTPMDFTKGKAIGRDIDPGCEQTRMVGDGYDHCYIIDRPRAGARQSICAWATCDESNISMKVYTTQPGVHLYTGNFLQDCPSPGKGLRPMQKYGGFCLETEHFPCSPSHPEFPSTILRAGKVFRVSNTLRFFTGKQCGVI</sequence>
<dbReference type="InterPro" id="IPR015443">
    <property type="entry name" value="Aldose_1-epimerase"/>
</dbReference>
<organism evidence="12 13">
    <name type="scientific">Candidatus Faecalibacterium intestinigallinarum</name>
    <dbReference type="NCBI Taxonomy" id="2838581"/>
    <lineage>
        <taxon>Bacteria</taxon>
        <taxon>Bacillati</taxon>
        <taxon>Bacillota</taxon>
        <taxon>Clostridia</taxon>
        <taxon>Eubacteriales</taxon>
        <taxon>Oscillospiraceae</taxon>
        <taxon>Faecalibacterium</taxon>
    </lineage>
</organism>
<evidence type="ECO:0000256" key="6">
    <source>
        <dbReference type="ARBA" id="ARBA00023235"/>
    </source>
</evidence>
<gene>
    <name evidence="12" type="ORF">H9890_03960</name>
</gene>
<comment type="catalytic activity">
    <reaction evidence="1 8">
        <text>alpha-D-glucose = beta-D-glucose</text>
        <dbReference type="Rhea" id="RHEA:10264"/>
        <dbReference type="ChEBI" id="CHEBI:15903"/>
        <dbReference type="ChEBI" id="CHEBI:17925"/>
        <dbReference type="EC" id="5.1.3.3"/>
    </reaction>
</comment>
<evidence type="ECO:0000313" key="13">
    <source>
        <dbReference type="Proteomes" id="UP000823933"/>
    </source>
</evidence>
<dbReference type="SUPFAM" id="SSF74650">
    <property type="entry name" value="Galactose mutarotase-like"/>
    <property type="match status" value="1"/>
</dbReference>
<dbReference type="GO" id="GO:0004034">
    <property type="term" value="F:aldose 1-epimerase activity"/>
    <property type="evidence" value="ECO:0007669"/>
    <property type="project" value="UniProtKB-EC"/>
</dbReference>
<dbReference type="NCBIfam" id="NF008277">
    <property type="entry name" value="PRK11055.1"/>
    <property type="match status" value="1"/>
</dbReference>
<evidence type="ECO:0000256" key="11">
    <source>
        <dbReference type="PIRSR" id="PIRSR005096-3"/>
    </source>
</evidence>
<dbReference type="EMBL" id="DXHQ01000045">
    <property type="protein sequence ID" value="HIW08544.1"/>
    <property type="molecule type" value="Genomic_DNA"/>
</dbReference>
<evidence type="ECO:0000256" key="2">
    <source>
        <dbReference type="ARBA" id="ARBA00005028"/>
    </source>
</evidence>
<dbReference type="PANTHER" id="PTHR10091">
    <property type="entry name" value="ALDOSE-1-EPIMERASE"/>
    <property type="match status" value="1"/>
</dbReference>
<evidence type="ECO:0000256" key="10">
    <source>
        <dbReference type="PIRSR" id="PIRSR005096-2"/>
    </source>
</evidence>
<feature type="active site" description="Proton acceptor" evidence="9">
    <location>
        <position position="313"/>
    </location>
</feature>
<keyword evidence="7 8" id="KW-0119">Carbohydrate metabolism</keyword>
<dbReference type="GO" id="GO:0033499">
    <property type="term" value="P:galactose catabolic process via UDP-galactose, Leloir pathway"/>
    <property type="evidence" value="ECO:0007669"/>
    <property type="project" value="TreeGrafter"/>
</dbReference>